<organism evidence="1 2">
    <name type="scientific">Vaccinium darrowii</name>
    <dbReference type="NCBI Taxonomy" id="229202"/>
    <lineage>
        <taxon>Eukaryota</taxon>
        <taxon>Viridiplantae</taxon>
        <taxon>Streptophyta</taxon>
        <taxon>Embryophyta</taxon>
        <taxon>Tracheophyta</taxon>
        <taxon>Spermatophyta</taxon>
        <taxon>Magnoliopsida</taxon>
        <taxon>eudicotyledons</taxon>
        <taxon>Gunneridae</taxon>
        <taxon>Pentapetalae</taxon>
        <taxon>asterids</taxon>
        <taxon>Ericales</taxon>
        <taxon>Ericaceae</taxon>
        <taxon>Vaccinioideae</taxon>
        <taxon>Vaccinieae</taxon>
        <taxon>Vaccinium</taxon>
    </lineage>
</organism>
<gene>
    <name evidence="1" type="ORF">Vadar_004984</name>
</gene>
<dbReference type="EMBL" id="CM037152">
    <property type="protein sequence ID" value="KAH7833304.1"/>
    <property type="molecule type" value="Genomic_DNA"/>
</dbReference>
<proteinExistence type="predicted"/>
<protein>
    <submittedName>
        <fullName evidence="1">Uncharacterized protein</fullName>
    </submittedName>
</protein>
<accession>A0ACB7WXV7</accession>
<comment type="caution">
    <text evidence="1">The sequence shown here is derived from an EMBL/GenBank/DDBJ whole genome shotgun (WGS) entry which is preliminary data.</text>
</comment>
<keyword evidence="2" id="KW-1185">Reference proteome</keyword>
<reference evidence="1 2" key="1">
    <citation type="journal article" date="2021" name="Hortic Res">
        <title>High-quality reference genome and annotation aids understanding of berry development for evergreen blueberry (Vaccinium darrowii).</title>
        <authorList>
            <person name="Yu J."/>
            <person name="Hulse-Kemp A.M."/>
            <person name="Babiker E."/>
            <person name="Staton M."/>
        </authorList>
    </citation>
    <scope>NUCLEOTIDE SEQUENCE [LARGE SCALE GENOMIC DNA]</scope>
    <source>
        <strain evidence="2">cv. NJ 8807/NJ 8810</strain>
        <tissue evidence="1">Young leaf</tissue>
    </source>
</reference>
<evidence type="ECO:0000313" key="2">
    <source>
        <dbReference type="Proteomes" id="UP000828048"/>
    </source>
</evidence>
<sequence length="2699" mass="305438">MATAKEAQAVKSLNKSPGRRRFVFQTFSQRVEEIEIDVFRSLDPLKSEPSEGSSFFRDCLVEWRELNTAEDFISFYEEVIPLVQTLPQIILHKELILSKLLSRLQMEGRLSLEPILRLIAALSRDLLEDFPQFLQRVADSLASLLKSGADREPEIIEQIFTSWSYIMMYLQKYLVRDVVHVLRVSAKLRYYPKDYVQEFMAEAVSFLLRNAPTDQLIKGTRKVIVEVAKKPVVHRKSGVSALLWYVMRGASLKLHSRAEQVLRLLMDDSTLNIGDKFVEGSQSVIEVVTIAFQRLCEELEPTALKLMWGCFFDEIKDAVSSGQSLHLSRLLSLLISTVHKDYIQKLCDYQLMLQVIDLIMQKCVLPSGIVKTEDQSSEVVDKLLQLMLCILDGLHLADNGSVMSSVSVQWTPMFDLRNSSLLTFIKQLLLKDPHIVHAFRRNILSALSDLIETSEEEVVLLLLIFSERIEFQVESTNLLDGTSSQQVSRICTYLQDAIAYWIGVINQIVHGDPPSIQLLETKLALLWGIISCYPFMSKENSSLLLDFVDALDQLLVIECDNIAGFHKQTWQSLIGAALSSFNKVSSGNNNREVVTTFLQVAARYKSSPQILSAVADFLDSMDRSTFQEETSTVGLHPELKAEKAKESLALFAENLCHSDKVTRVSTLRILCHYQLLNCEHSSKDEPAEIGMETEVSESCLADNQGCNVLQLLLSIEDTPLSITTSRKVILLISRIQMGLSGARIAGIYIPSVLCGVIGIFHNRFSYLWDPASDCIAVLISKYFDMAWGIFVQYLEQCESDFLASRDQSDRSRSPSTGKSSDLVQRFDLFVSPASESTPCTTVLTLLIQCLQKVPTVVEPRSQQIVPLFLKFIGYNVNDVVSVGSFNTQAVKGKEWKNVLKEWLILLKLMRNPRSFYRSQFLKEVLQYRLLEENDAEIQMKVLDCLLNWKDDFLVPYDQHLKNLISSKSLREELTTWSLSKESNHIEQHHRSYLVPLVTRVLIPKVRKLKTLASRKHTNVHHRKAVLGFVAQLDVDELRLFFTLLIKPLLSISQELDGNHGMSKWFWISPERSKDEFDSDIFLKFFTVDNIMALSWKKRYAFLHVIEDILGVFDELHVKPYLDLLMGCVVRILWSCTSTIDSGKSGSLSGVETHSTSRLTMYEKGGGAENQITTNTAIKQFKELRSLCLKVISLVLKKYEDHELGCEFWDFFFNSVKPLIDGFKQEGASSEKPSSLFSCFLTMSGDLKLISLLHREQSLVPDIFSILAVPTASEAVLSCVLKFVENLLNLDSELDGENNAAKRILLPNLDALISSLHCLFKFNNAARRKLLKCPGERELHILKLLSKYIKDPSAASKLVNIMLPLLTKEFQSSDACVEALHVIQQMIPVLGSESTTEILNAVSPLLISVSRDLRMSVCDLVEALAGTDSSLIAVAKLVRELNSTSAVEMGGLDYDIIIGAYEKINKDFFYTVKEKHALVILSHAVHDMSSDELILRQSAFRLLLSYIEFSAEILEQEMKSDDQSCSESCIHRIINKFFFKHMGDAMNKEASTQKVWIELLREMVLKLWKDPSLTSLKVLCSEDAEQDFFNNIMHLQKHRRARALLRFRNFVISGSLPEVITRKVFVPLFFNMLFELPRGKAENVRVACLEALASICGNMEWKSYYAFLTRCFREMTQKSDMQKVLLRLICFVLDRFHFIQTNSCQEAKGSVAEESKTVLRCCSSSAEVSEIQGSLLRNVLPKIQKLMASDSDNVNVHISIVALKLLKLLPGDVMELQLPSIVHRISNFLKNRLESIRDEARDALAACLKELGLEYLQFIVKVLRATLKRGYELHVLGYTLNFILAKFLVNPVSGKLDYCLEDLLSVVENDILGDVSEEKEVDKIASKMKETRKLKSFETLKLIAQNITFKTHAAKLLSRVATRLQRHLTPKVKLKLESMLNNIAAGIECNPSVNQTDLFVFLYDLIEDRITFETRTNTSSSVANTNKKSGDGLIGKISTSGRLIDRSSQSSYLVKVFALGLLHSCMKKTKLHKQDEQVLSMLDPFVGLLTECLNSKYEDIISGALRCLAPLVGLPLPALRLQGDKIKTSLLVIAQGSISSSPLMQSCLRLLTVLLRNPRITLSADQLHTVIQFPLFIDLERNPSSTALSLLKAIVNRKHQKLVVHEIYDLVSRVAELMVTSQVESIRKICSQILLQFLLDYSLSKKRLLQHLDFLLSNLSYEHSAGRETVLEMLHAIVMKFPKDVVDEHSLEIFVRLVFCLVNDKDNKVRSMTGAAIKLLIGHVSPHSLHSIVEYSFTWYLDGKQDLRSAATQVLGFLVEVTKEDFQKHISRVLPEMTSIFQSAVDDLKNGLLDVSNEATWKGAYYSLIMLEKILHQFHDLCLARDLENIWEIICELLVHPHMWLRSVLNRLVAQYFAAVSEAVGANHEESLGTFLLMRPSRLFLVAVSLCCQLRAPLIDDAASALITQNLTFVICALQSFLGPNKLVGDCSIWSAVDHHEQGRFLEAFQLLDSGKGGSMFASLTSGDNSQNAEENSNHRQSLLVSYLLKRMGKIALQMEAVQMTIVFNVFKEISPKIIDLEKFSSQPSDFQGYAYPLLLPLYKVTEGFAGKVIPDDVKQLAQEALGSIRDTLGMNSFVQVYSHIRKSLKAKRDKRKQGEKVMAVVNPERNAQRKRRISVKNQANKKRRVMTMKMRKWVR</sequence>
<name>A0ACB7WXV7_9ERIC</name>
<evidence type="ECO:0000313" key="1">
    <source>
        <dbReference type="EMBL" id="KAH7833304.1"/>
    </source>
</evidence>
<dbReference type="Proteomes" id="UP000828048">
    <property type="component" value="Chromosome 2"/>
</dbReference>